<reference evidence="1 2" key="1">
    <citation type="submission" date="2016-08" db="EMBL/GenBank/DDBJ databases">
        <title>Hymenobacter coccineus sp. nov., Hymenobacter lapidarius sp. nov. and Hymenobacter glacialis sp. nov., isolated from Antarctic soil.</title>
        <authorList>
            <person name="Sedlacek I."/>
            <person name="Kralova S."/>
            <person name="Kyrova K."/>
            <person name="Maslanova I."/>
            <person name="Stankova E."/>
            <person name="Vrbovska V."/>
            <person name="Nemec M."/>
            <person name="Bartak M."/>
            <person name="Svec P."/>
            <person name="Busse H.-J."/>
            <person name="Pantucek R."/>
        </authorList>
    </citation>
    <scope>NUCLEOTIDE SEQUENCE [LARGE SCALE GENOMIC DNA]</scope>
    <source>
        <strain evidence="1 2">CCM 8643</strain>
    </source>
</reference>
<dbReference type="STRING" id="1908237.BEN47_05140"/>
<accession>A0A1G1STN9</accession>
<dbReference type="NCBIfam" id="NF033832">
    <property type="entry name" value="sce7726_fam"/>
    <property type="match status" value="1"/>
</dbReference>
<gene>
    <name evidence="1" type="ORF">BEN47_05140</name>
</gene>
<dbReference type="OrthoDB" id="128875at2"/>
<dbReference type="RefSeq" id="WP_070730382.1">
    <property type="nucleotide sequence ID" value="NZ_MDZB01000153.1"/>
</dbReference>
<dbReference type="AlphaFoldDB" id="A0A1G1STN9"/>
<evidence type="ECO:0008006" key="3">
    <source>
        <dbReference type="Google" id="ProtNLM"/>
    </source>
</evidence>
<dbReference type="Proteomes" id="UP000176294">
    <property type="component" value="Unassembled WGS sequence"/>
</dbReference>
<organism evidence="1 2">
    <name type="scientific">Hymenobacter lapidarius</name>
    <dbReference type="NCBI Taxonomy" id="1908237"/>
    <lineage>
        <taxon>Bacteria</taxon>
        <taxon>Pseudomonadati</taxon>
        <taxon>Bacteroidota</taxon>
        <taxon>Cytophagia</taxon>
        <taxon>Cytophagales</taxon>
        <taxon>Hymenobacteraceae</taxon>
        <taxon>Hymenobacter</taxon>
    </lineage>
</organism>
<proteinExistence type="predicted"/>
<keyword evidence="2" id="KW-1185">Reference proteome</keyword>
<dbReference type="EMBL" id="MDZB01000153">
    <property type="protein sequence ID" value="OGX82007.1"/>
    <property type="molecule type" value="Genomic_DNA"/>
</dbReference>
<protein>
    <recommendedName>
        <fullName evidence="3">Sce7726 family protein</fullName>
    </recommendedName>
</protein>
<evidence type="ECO:0000313" key="1">
    <source>
        <dbReference type="EMBL" id="OGX82007.1"/>
    </source>
</evidence>
<evidence type="ECO:0000313" key="2">
    <source>
        <dbReference type="Proteomes" id="UP000176294"/>
    </source>
</evidence>
<dbReference type="InterPro" id="IPR047729">
    <property type="entry name" value="Sce7726-like"/>
</dbReference>
<sequence>MQLNRSIVDPCYNYALSQVFGASLTKRLDDSVHEESIRSLLYHCGLYPTTEQWDLVQGLSIAYQYLRKNYRCEYVYKNEIANQILLRYHGDNSATLLREVASDRSIADIVIINGQTVAYEIKTELDNFDRLAGQLGSYQSLYDCLNIVTHPGGVDAIKQKVDETVGIIVLDNNAKIETIRPAVSTTQLFDPSKAVLTLRQTELVAAYEKWVGKMPLMGTALVYTFCHEWYLGLDNECAHIVFAQALKSRRPNTHQFNLISDCDSSLKMLFFGRELSKRYCATARERLGLPA</sequence>
<name>A0A1G1STN9_9BACT</name>
<comment type="caution">
    <text evidence="1">The sequence shown here is derived from an EMBL/GenBank/DDBJ whole genome shotgun (WGS) entry which is preliminary data.</text>
</comment>